<keyword evidence="3" id="KW-0808">Transferase</keyword>
<evidence type="ECO:0000256" key="4">
    <source>
        <dbReference type="ARBA" id="ARBA00022777"/>
    </source>
</evidence>
<dbReference type="GO" id="GO:0005886">
    <property type="term" value="C:plasma membrane"/>
    <property type="evidence" value="ECO:0007669"/>
    <property type="project" value="TreeGrafter"/>
</dbReference>
<accession>X1LQP0</accession>
<dbReference type="GO" id="GO:0000155">
    <property type="term" value="F:phosphorelay sensor kinase activity"/>
    <property type="evidence" value="ECO:0007669"/>
    <property type="project" value="TreeGrafter"/>
</dbReference>
<dbReference type="PRINTS" id="PR00344">
    <property type="entry name" value="BCTRLSENSOR"/>
</dbReference>
<feature type="non-terminal residue" evidence="6">
    <location>
        <position position="1"/>
    </location>
</feature>
<dbReference type="AlphaFoldDB" id="X1LQP0"/>
<dbReference type="PANTHER" id="PTHR43047:SF72">
    <property type="entry name" value="OSMOSENSING HISTIDINE PROTEIN KINASE SLN1"/>
    <property type="match status" value="1"/>
</dbReference>
<dbReference type="InterPro" id="IPR005467">
    <property type="entry name" value="His_kinase_dom"/>
</dbReference>
<proteinExistence type="predicted"/>
<evidence type="ECO:0000256" key="2">
    <source>
        <dbReference type="ARBA" id="ARBA00012438"/>
    </source>
</evidence>
<dbReference type="GO" id="GO:0009927">
    <property type="term" value="F:histidine phosphotransfer kinase activity"/>
    <property type="evidence" value="ECO:0007669"/>
    <property type="project" value="TreeGrafter"/>
</dbReference>
<dbReference type="EMBL" id="BARV01011450">
    <property type="protein sequence ID" value="GAI08131.1"/>
    <property type="molecule type" value="Genomic_DNA"/>
</dbReference>
<sequence length="60" mass="6418">AKLGKGERRGLGLGLTLCKRLVELHGGKIWVESEEGKGSTFSFSLPLATEEGAGSQQFKK</sequence>
<dbReference type="PANTHER" id="PTHR43047">
    <property type="entry name" value="TWO-COMPONENT HISTIDINE PROTEIN KINASE"/>
    <property type="match status" value="1"/>
</dbReference>
<dbReference type="Pfam" id="PF02518">
    <property type="entry name" value="HATPase_c"/>
    <property type="match status" value="1"/>
</dbReference>
<dbReference type="InterPro" id="IPR036890">
    <property type="entry name" value="HATPase_C_sf"/>
</dbReference>
<dbReference type="InterPro" id="IPR004358">
    <property type="entry name" value="Sig_transdc_His_kin-like_C"/>
</dbReference>
<protein>
    <recommendedName>
        <fullName evidence="2">histidine kinase</fullName>
        <ecNumber evidence="2">2.7.13.3</ecNumber>
    </recommendedName>
</protein>
<dbReference type="SUPFAM" id="SSF55874">
    <property type="entry name" value="ATPase domain of HSP90 chaperone/DNA topoisomerase II/histidine kinase"/>
    <property type="match status" value="1"/>
</dbReference>
<gene>
    <name evidence="6" type="ORF">S06H3_21716</name>
</gene>
<dbReference type="EC" id="2.7.13.3" evidence="2"/>
<name>X1LQP0_9ZZZZ</name>
<keyword evidence="4" id="KW-0418">Kinase</keyword>
<evidence type="ECO:0000256" key="3">
    <source>
        <dbReference type="ARBA" id="ARBA00022679"/>
    </source>
</evidence>
<organism evidence="6">
    <name type="scientific">marine sediment metagenome</name>
    <dbReference type="NCBI Taxonomy" id="412755"/>
    <lineage>
        <taxon>unclassified sequences</taxon>
        <taxon>metagenomes</taxon>
        <taxon>ecological metagenomes</taxon>
    </lineage>
</organism>
<dbReference type="PROSITE" id="PS50109">
    <property type="entry name" value="HIS_KIN"/>
    <property type="match status" value="1"/>
</dbReference>
<evidence type="ECO:0000259" key="5">
    <source>
        <dbReference type="PROSITE" id="PS50109"/>
    </source>
</evidence>
<dbReference type="Gene3D" id="3.30.565.10">
    <property type="entry name" value="Histidine kinase-like ATPase, C-terminal domain"/>
    <property type="match status" value="1"/>
</dbReference>
<reference evidence="6" key="1">
    <citation type="journal article" date="2014" name="Front. Microbiol.">
        <title>High frequency of phylogenetically diverse reductive dehalogenase-homologous genes in deep subseafloor sedimentary metagenomes.</title>
        <authorList>
            <person name="Kawai M."/>
            <person name="Futagami T."/>
            <person name="Toyoda A."/>
            <person name="Takaki Y."/>
            <person name="Nishi S."/>
            <person name="Hori S."/>
            <person name="Arai W."/>
            <person name="Tsubouchi T."/>
            <person name="Morono Y."/>
            <person name="Uchiyama I."/>
            <person name="Ito T."/>
            <person name="Fujiyama A."/>
            <person name="Inagaki F."/>
            <person name="Takami H."/>
        </authorList>
    </citation>
    <scope>NUCLEOTIDE SEQUENCE</scope>
    <source>
        <strain evidence="6">Expedition CK06-06</strain>
    </source>
</reference>
<feature type="domain" description="Histidine kinase" evidence="5">
    <location>
        <begin position="1"/>
        <end position="49"/>
    </location>
</feature>
<evidence type="ECO:0000256" key="1">
    <source>
        <dbReference type="ARBA" id="ARBA00000085"/>
    </source>
</evidence>
<evidence type="ECO:0000313" key="6">
    <source>
        <dbReference type="EMBL" id="GAI08131.1"/>
    </source>
</evidence>
<comment type="catalytic activity">
    <reaction evidence="1">
        <text>ATP + protein L-histidine = ADP + protein N-phospho-L-histidine.</text>
        <dbReference type="EC" id="2.7.13.3"/>
    </reaction>
</comment>
<comment type="caution">
    <text evidence="6">The sequence shown here is derived from an EMBL/GenBank/DDBJ whole genome shotgun (WGS) entry which is preliminary data.</text>
</comment>
<dbReference type="InterPro" id="IPR003594">
    <property type="entry name" value="HATPase_dom"/>
</dbReference>